<dbReference type="NCBIfam" id="TIGR03426">
    <property type="entry name" value="shape_MreD"/>
    <property type="match status" value="1"/>
</dbReference>
<keyword evidence="4 9" id="KW-0812">Transmembrane</keyword>
<keyword evidence="11" id="KW-1185">Reference proteome</keyword>
<evidence type="ECO:0000256" key="8">
    <source>
        <dbReference type="PIRNR" id="PIRNR018472"/>
    </source>
</evidence>
<proteinExistence type="inferred from homology"/>
<evidence type="ECO:0000256" key="7">
    <source>
        <dbReference type="ARBA" id="ARBA00023136"/>
    </source>
</evidence>
<evidence type="ECO:0000256" key="5">
    <source>
        <dbReference type="ARBA" id="ARBA00022960"/>
    </source>
</evidence>
<keyword evidence="8" id="KW-0997">Cell inner membrane</keyword>
<gene>
    <name evidence="10" type="ORF">EDC45_0303</name>
</gene>
<accession>A0A4R6VF83</accession>
<keyword evidence="3 8" id="KW-1003">Cell membrane</keyword>
<dbReference type="OrthoDB" id="6647425at2"/>
<dbReference type="GO" id="GO:0008360">
    <property type="term" value="P:regulation of cell shape"/>
    <property type="evidence" value="ECO:0007669"/>
    <property type="project" value="UniProtKB-UniRule"/>
</dbReference>
<dbReference type="PANTHER" id="PTHR37484">
    <property type="entry name" value="ROD SHAPE-DETERMINING PROTEIN MRED"/>
    <property type="match status" value="1"/>
</dbReference>
<dbReference type="InterPro" id="IPR007227">
    <property type="entry name" value="Cell_shape_determining_MreD"/>
</dbReference>
<keyword evidence="7 8" id="KW-0472">Membrane</keyword>
<name>A0A4R6VF83_9PAST</name>
<evidence type="ECO:0000256" key="3">
    <source>
        <dbReference type="ARBA" id="ARBA00022475"/>
    </source>
</evidence>
<feature type="transmembrane region" description="Helical" evidence="9">
    <location>
        <begin position="6"/>
        <end position="22"/>
    </location>
</feature>
<feature type="transmembrane region" description="Helical" evidence="9">
    <location>
        <begin position="100"/>
        <end position="123"/>
    </location>
</feature>
<evidence type="ECO:0000313" key="11">
    <source>
        <dbReference type="Proteomes" id="UP000295657"/>
    </source>
</evidence>
<dbReference type="InterPro" id="IPR026034">
    <property type="entry name" value="MreD_proteobac"/>
</dbReference>
<keyword evidence="5 8" id="KW-0133">Cell shape</keyword>
<comment type="caution">
    <text evidence="10">The sequence shown here is derived from an EMBL/GenBank/DDBJ whole genome shotgun (WGS) entry which is preliminary data.</text>
</comment>
<feature type="transmembrane region" description="Helical" evidence="9">
    <location>
        <begin position="29"/>
        <end position="48"/>
    </location>
</feature>
<comment type="function">
    <text evidence="8">Involved in formation of the rod shape of the cell. May also contribute to regulation of formation of penicillin-binding proteins.</text>
</comment>
<dbReference type="PANTHER" id="PTHR37484:SF1">
    <property type="entry name" value="ROD SHAPE-DETERMINING PROTEIN MRED"/>
    <property type="match status" value="1"/>
</dbReference>
<evidence type="ECO:0000256" key="9">
    <source>
        <dbReference type="SAM" id="Phobius"/>
    </source>
</evidence>
<protein>
    <recommendedName>
        <fullName evidence="8">Rod shape-determining protein MreD</fullName>
    </recommendedName>
</protein>
<dbReference type="EMBL" id="SNYQ01000001">
    <property type="protein sequence ID" value="TDQ59645.1"/>
    <property type="molecule type" value="Genomic_DNA"/>
</dbReference>
<dbReference type="AlphaFoldDB" id="A0A4R6VF83"/>
<evidence type="ECO:0000256" key="6">
    <source>
        <dbReference type="ARBA" id="ARBA00022989"/>
    </source>
</evidence>
<evidence type="ECO:0000313" key="10">
    <source>
        <dbReference type="EMBL" id="TDQ59645.1"/>
    </source>
</evidence>
<dbReference type="GO" id="GO:0005886">
    <property type="term" value="C:plasma membrane"/>
    <property type="evidence" value="ECO:0007669"/>
    <property type="project" value="UniProtKB-SubCell"/>
</dbReference>
<evidence type="ECO:0000256" key="2">
    <source>
        <dbReference type="ARBA" id="ARBA00007776"/>
    </source>
</evidence>
<dbReference type="Pfam" id="PF04093">
    <property type="entry name" value="MreD"/>
    <property type="match status" value="1"/>
</dbReference>
<dbReference type="PIRSF" id="PIRSF018472">
    <property type="entry name" value="MreD_proteobac"/>
    <property type="match status" value="1"/>
</dbReference>
<reference evidence="10 11" key="1">
    <citation type="submission" date="2019-03" db="EMBL/GenBank/DDBJ databases">
        <title>Genomic Encyclopedia of Type Strains, Phase IV (KMG-IV): sequencing the most valuable type-strain genomes for metagenomic binning, comparative biology and taxonomic classification.</title>
        <authorList>
            <person name="Goeker M."/>
        </authorList>
    </citation>
    <scope>NUCLEOTIDE SEQUENCE [LARGE SCALE GENOMIC DNA]</scope>
    <source>
        <strain evidence="10 11">DSM 28403</strain>
    </source>
</reference>
<comment type="subcellular location">
    <subcellularLocation>
        <location evidence="8">Cell inner membrane</location>
    </subcellularLocation>
    <subcellularLocation>
        <location evidence="1">Cell membrane</location>
        <topology evidence="1">Multi-pass membrane protein</topology>
    </subcellularLocation>
</comment>
<feature type="transmembrane region" description="Helical" evidence="9">
    <location>
        <begin position="135"/>
        <end position="152"/>
    </location>
</feature>
<feature type="transmembrane region" description="Helical" evidence="9">
    <location>
        <begin position="60"/>
        <end position="88"/>
    </location>
</feature>
<dbReference type="Proteomes" id="UP000295657">
    <property type="component" value="Unassembled WGS sequence"/>
</dbReference>
<organism evidence="10 11">
    <name type="scientific">Mesocricetibacter intestinalis</name>
    <dbReference type="NCBI Taxonomy" id="1521930"/>
    <lineage>
        <taxon>Bacteria</taxon>
        <taxon>Pseudomonadati</taxon>
        <taxon>Pseudomonadota</taxon>
        <taxon>Gammaproteobacteria</taxon>
        <taxon>Pasteurellales</taxon>
        <taxon>Pasteurellaceae</taxon>
        <taxon>Mesocricetibacter</taxon>
    </lineage>
</organism>
<evidence type="ECO:0000256" key="4">
    <source>
        <dbReference type="ARBA" id="ARBA00022692"/>
    </source>
</evidence>
<comment type="similarity">
    <text evidence="2 8">Belongs to the MreD family.</text>
</comment>
<dbReference type="RefSeq" id="WP_133542754.1">
    <property type="nucleotide sequence ID" value="NZ_SNYQ01000001.1"/>
</dbReference>
<sequence>MKGRLLLQFLVLLLIFIFALVLEISPWPAALWSLRPAWLVLVLTYWILALPNKVNIGTAFVLGLIWDVILGSVLGIHAMVLSCMAYLVARYHRILRNLSLWQQSLLIVLLVFLVRIFVFLLELFVHNATFRWQEVFGALISGILWPWVFLLLRKIRRQLKLS</sequence>
<evidence type="ECO:0000256" key="1">
    <source>
        <dbReference type="ARBA" id="ARBA00004651"/>
    </source>
</evidence>
<keyword evidence="6 9" id="KW-1133">Transmembrane helix</keyword>